<protein>
    <submittedName>
        <fullName evidence="2">Uncharacterized protein</fullName>
    </submittedName>
</protein>
<name>A0ABD4XX21_STUST</name>
<evidence type="ECO:0000256" key="1">
    <source>
        <dbReference type="SAM" id="SignalP"/>
    </source>
</evidence>
<feature type="chain" id="PRO_5044834955" evidence="1">
    <location>
        <begin position="26"/>
        <end position="601"/>
    </location>
</feature>
<comment type="caution">
    <text evidence="2">The sequence shown here is derived from an EMBL/GenBank/DDBJ whole genome shotgun (WGS) entry which is preliminary data.</text>
</comment>
<evidence type="ECO:0000313" key="3">
    <source>
        <dbReference type="Proteomes" id="UP001161139"/>
    </source>
</evidence>
<sequence length="601" mass="63264">MKMLNGAVRKGVAMTLMALQLVGCASMGQVSGGLGGLLPTSPDHKGALSDAQQTEARIARSISQSVATGKVGYSQPEYQRRLARFNSARNAVELAGTNYTREQFIELSTSLTELLQYVDLIESGSVRSAQGMKPQRIQSSYQIQPGQTAYLSFNGYCLKAGPDRPYAGEAMQLIAPDAVWSPEYETIYRNLIQQNRLGEPTPTKRYQGEQGDLQIAIWTLQGLNDGLLNPNLSKALSDKQKQMLFQAGLPPQKLAVQQLGTSLLETALPGFGASMQGQGIGGAVNAISSTLGRQAMSQAGGSDLMRSAQGFIDIPKLLTNPQVLGNPSALASNLNSWASAPSEQQVRTTSDALDQYSLLAPGVAAQTISTGQLAGKIQVTNLSGKVFTMAPGQYVANARSNTQPVGLSNWALDKMANAVEVVKNSGDSAIRQALFEDLRGFAADKAFQAFANPNSSLLGFAKGLFKSKVTQDLVTSVPVLGNVVSLGMILSGKNLDGSDMNGYDYASAAIGMVPVAGNIAKALGGSARIAAHEISRLGGRLPSGAVDAVDAGLQVYGSNTSEAIAESTPGWLTREFDAIARETIAQLPETSRAVAARGTIL</sequence>
<organism evidence="2 3">
    <name type="scientific">Stutzerimonas stutzeri</name>
    <name type="common">Pseudomonas stutzeri</name>
    <dbReference type="NCBI Taxonomy" id="316"/>
    <lineage>
        <taxon>Bacteria</taxon>
        <taxon>Pseudomonadati</taxon>
        <taxon>Pseudomonadota</taxon>
        <taxon>Gammaproteobacteria</taxon>
        <taxon>Pseudomonadales</taxon>
        <taxon>Pseudomonadaceae</taxon>
        <taxon>Stutzerimonas</taxon>
    </lineage>
</organism>
<reference evidence="2" key="1">
    <citation type="submission" date="2022-09" db="EMBL/GenBank/DDBJ databases">
        <title>Intensive care unit water sources are persistently colonized with multi-drug resistant bacteria and are the site of extensive horizontal gene transfer of antibiotic resistance genes.</title>
        <authorList>
            <person name="Diorio-Toth L."/>
        </authorList>
    </citation>
    <scope>NUCLEOTIDE SEQUENCE</scope>
    <source>
        <strain evidence="2">GD03864</strain>
    </source>
</reference>
<accession>A0ABD4XX21</accession>
<dbReference type="EMBL" id="JAOCDG010000003">
    <property type="protein sequence ID" value="MDH0686914.1"/>
    <property type="molecule type" value="Genomic_DNA"/>
</dbReference>
<evidence type="ECO:0000313" key="2">
    <source>
        <dbReference type="EMBL" id="MDH0686914.1"/>
    </source>
</evidence>
<feature type="signal peptide" evidence="1">
    <location>
        <begin position="1"/>
        <end position="25"/>
    </location>
</feature>
<proteinExistence type="predicted"/>
<dbReference type="Proteomes" id="UP001161139">
    <property type="component" value="Unassembled WGS sequence"/>
</dbReference>
<dbReference type="RefSeq" id="WP_279648928.1">
    <property type="nucleotide sequence ID" value="NZ_JAOCDG010000003.1"/>
</dbReference>
<dbReference type="AlphaFoldDB" id="A0ABD4XX21"/>
<keyword evidence="1" id="KW-0732">Signal</keyword>
<gene>
    <name evidence="2" type="ORF">N5D09_02295</name>
</gene>